<dbReference type="PANTHER" id="PTHR35399">
    <property type="entry name" value="SLR8030 PROTEIN"/>
    <property type="match status" value="1"/>
</dbReference>
<dbReference type="Gene3D" id="2.130.10.10">
    <property type="entry name" value="YVTN repeat-like/Quinoprotein amine dehydrogenase"/>
    <property type="match status" value="1"/>
</dbReference>
<dbReference type="EMBL" id="AQQV01000002">
    <property type="protein sequence ID" value="ORE87415.1"/>
    <property type="molecule type" value="Genomic_DNA"/>
</dbReference>
<name>A0A1Y1SEI6_9GAMM</name>
<dbReference type="AlphaFoldDB" id="A0A1Y1SEI6"/>
<reference evidence="1 2" key="1">
    <citation type="submission" date="2013-04" db="EMBL/GenBank/DDBJ databases">
        <title>Oceanococcus atlanticus 22II-S10r2 Genome Sequencing.</title>
        <authorList>
            <person name="Lai Q."/>
            <person name="Li G."/>
            <person name="Shao Z."/>
        </authorList>
    </citation>
    <scope>NUCLEOTIDE SEQUENCE [LARGE SCALE GENOMIC DNA]</scope>
    <source>
        <strain evidence="1 2">22II-S10r2</strain>
    </source>
</reference>
<dbReference type="InterPro" id="IPR008557">
    <property type="entry name" value="PhoX"/>
</dbReference>
<keyword evidence="2" id="KW-1185">Reference proteome</keyword>
<protein>
    <recommendedName>
        <fullName evidence="3">DUF839 domain-containing protein</fullName>
    </recommendedName>
</protein>
<evidence type="ECO:0000313" key="1">
    <source>
        <dbReference type="EMBL" id="ORE87415.1"/>
    </source>
</evidence>
<proteinExistence type="predicted"/>
<accession>A0A1Y1SEI6</accession>
<comment type="caution">
    <text evidence="1">The sequence shown here is derived from an EMBL/GenBank/DDBJ whole genome shotgun (WGS) entry which is preliminary data.</text>
</comment>
<dbReference type="InterPro" id="IPR015943">
    <property type="entry name" value="WD40/YVTN_repeat-like_dom_sf"/>
</dbReference>
<dbReference type="Proteomes" id="UP000192342">
    <property type="component" value="Unassembled WGS sequence"/>
</dbReference>
<dbReference type="SUPFAM" id="SSF63825">
    <property type="entry name" value="YWTD domain"/>
    <property type="match status" value="1"/>
</dbReference>
<sequence>MSRTPNPILDEIAQQGLPRRLFLRNMLFAAGSVPLASWLTACNSNGGLNTGGGRNPNFRSPFENIGPLLEPDENGVQLPAGFTSRVVAEHGQPPIASQPDFLWHSDPDGGGMFRTDDGGWIYLSNSEARDATTLFGFLPDIPVLSELTTRETVEALGNVLGPVSGLLPPLGEIPLVLPFSGGVSALRFDKDGNLVDAYPVQRNTTTNCSGGATPWGTWINGEEIADGYMFECSPLRDGGEPRRLDRFGRKAHEMVAIDEAGRAIYHTEDISGSDRFYRTVFSADAWPAGGRPDMDQGKLQALAVDAGLDAARAGPTPIRWVDAIDDGTPQPQVYQDETTVLAGNEGVWYLNGFIFFSTKGDDNIWAIDTQGGTIESIYNPDDGPIGSPVDPDEPPMAGVDNISMTLDGEMVVVEDGGDMRAMVLLPDGRTIPLLRLPGPADGANATEVTGPAFSPDGRRLYVSNQRALRDGTGVSFGMGGVVYEITMPFAVRVNPPLAQAMPPEA</sequence>
<dbReference type="PANTHER" id="PTHR35399:SF2">
    <property type="entry name" value="DUF839 DOMAIN-CONTAINING PROTEIN"/>
    <property type="match status" value="1"/>
</dbReference>
<gene>
    <name evidence="1" type="ORF">ATO7_10247</name>
</gene>
<dbReference type="STRING" id="1317117.ATO7_10247"/>
<organism evidence="1 2">
    <name type="scientific">Oceanococcus atlanticus</name>
    <dbReference type="NCBI Taxonomy" id="1317117"/>
    <lineage>
        <taxon>Bacteria</taxon>
        <taxon>Pseudomonadati</taxon>
        <taxon>Pseudomonadota</taxon>
        <taxon>Gammaproteobacteria</taxon>
        <taxon>Chromatiales</taxon>
        <taxon>Oceanococcaceae</taxon>
        <taxon>Oceanococcus</taxon>
    </lineage>
</organism>
<evidence type="ECO:0000313" key="2">
    <source>
        <dbReference type="Proteomes" id="UP000192342"/>
    </source>
</evidence>
<dbReference type="RefSeq" id="WP_083561649.1">
    <property type="nucleotide sequence ID" value="NZ_AQQV01000002.1"/>
</dbReference>
<dbReference type="OrthoDB" id="9801383at2"/>
<dbReference type="Pfam" id="PF05787">
    <property type="entry name" value="PhoX"/>
    <property type="match status" value="1"/>
</dbReference>
<evidence type="ECO:0008006" key="3">
    <source>
        <dbReference type="Google" id="ProtNLM"/>
    </source>
</evidence>